<evidence type="ECO:0000256" key="8">
    <source>
        <dbReference type="ARBA" id="ARBA00022475"/>
    </source>
</evidence>
<dbReference type="PROSITE" id="PS51090">
    <property type="entry name" value="CORTACTIN"/>
    <property type="match status" value="6"/>
</dbReference>
<feature type="compositionally biased region" description="Basic and acidic residues" evidence="20">
    <location>
        <begin position="348"/>
        <end position="399"/>
    </location>
</feature>
<evidence type="ECO:0000256" key="6">
    <source>
        <dbReference type="ARBA" id="ARBA00015492"/>
    </source>
</evidence>
<comment type="function">
    <text evidence="17">Cytoplasmic and mitochondrial threonylcarbamoyl-AMP synthase required for the formation of a threonylcarbamoyl group on adenosine at position 37 (t(6)A37) in tRNAs that read codons beginning with adenine. Catalyzes the conversion of L-threonine, HCO(3)(-)/CO(2) and ATP to give threonylcarbamoyl-AMP (TC-AMP) as the acyladenylate intermediate, with the release of diphosphate. Participates in t(6)A37 formation in cytoplasmic and mitochondrial tRNAs. May regulate the activity of some transporters.</text>
</comment>
<sequence>MPSIGTKPAPPPKPEILTVADDDWETDPTFINDLSEKESRWGSKTVEGSGHQDSIKLDMLRNEVLENDEKNKQKKLELMPKPSQGYGGKFGVETDRIDKCAAGFDYKGKVEPHPSQKDYSRGFGGTFGVEADRVDKSALGWDSREQLQQHESQKDYKKGFGGQFGVQSDRKDKSAAGWEDHEQLQKHESQKDYKKGFGGQFGLQEDRQDKSALGWEHREQTAKHVSQTDYKTGFGGKFGVQTDRKDASAAGWEEHGQLSKHESQTDYKKGFGGQFGVQTDRKDKSAVGWEEHEKVAKHESQTDYKKGFGAISNDKINTQNDETKQTVPRLGNLRSKFENLALQNKNQSADKVREEREKRKREDEELRKKQAEDEQKRQEKLEKQWADTEGKEQVIEESPKQTVQHHNKLHTSIGVRLPYGHVDTTTPLKDEPSEQPLPEQSPTEQSPTEHQPVQVLPTAIHGASATAHALLSESHKRKSTNIDDEKEKEHQNVVQENLPEVDTTPVEHPPPVYHQYELPPNLEENEPIQETNNTPQQYLEQNPPTDPTPTRGLTAKAIYEYDKQDDDEIGFDIDDLITDIEQIDVGWWRGWCKGQHGLFPANYKSLFDVRELKKFIILFFLQIMLKRSIQYLVDLRNIYKLERLRLKRKRMGTGSNIVKLDPENNGEWFKAVHEAVECLKSGGVIAVPTDTLYGLCTLAENADRLYKLKRRPKGKPLGIFVNEGEDVFNYAERTVPNGIIKSLLPGPVTLIFNRSQKLPSNFNIGTQSVGFRVPQARFVRDICRFLPYRLIVQTSANVSGTDLNPIKIEDFQDLWDEIDMIIDGGTILENNMSRLGSTVIDLSLPGQFKVLRVGCAEQETTKILREYGLKSFEEVQREKIEADAKERLTPLIDFEEKDNDEIEDLRSERLVGNK</sequence>
<comment type="subunit">
    <text evidence="18">Interacts with RSC1A1.</text>
</comment>
<evidence type="ECO:0000259" key="21">
    <source>
        <dbReference type="PROSITE" id="PS50002"/>
    </source>
</evidence>
<feature type="domain" description="YrdC-like" evidence="22">
    <location>
        <begin position="669"/>
        <end position="856"/>
    </location>
</feature>
<dbReference type="PANTHER" id="PTHR10829">
    <property type="entry name" value="CORTACTIN AND DREBRIN"/>
    <property type="match status" value="1"/>
</dbReference>
<evidence type="ECO:0000256" key="2">
    <source>
        <dbReference type="ARBA" id="ARBA00004202"/>
    </source>
</evidence>
<dbReference type="EC" id="2.7.7.87" evidence="5"/>
<dbReference type="Gene3D" id="2.30.30.40">
    <property type="entry name" value="SH3 Domains"/>
    <property type="match status" value="1"/>
</dbReference>
<evidence type="ECO:0000256" key="12">
    <source>
        <dbReference type="ARBA" id="ARBA00022737"/>
    </source>
</evidence>
<keyword evidence="7 19" id="KW-0728">SH3 domain</keyword>
<dbReference type="Gene3D" id="3.90.870.10">
    <property type="entry name" value="DHBP synthase"/>
    <property type="match status" value="1"/>
</dbReference>
<dbReference type="GO" id="GO:0005886">
    <property type="term" value="C:plasma membrane"/>
    <property type="evidence" value="ECO:0007669"/>
    <property type="project" value="UniProtKB-SubCell"/>
</dbReference>
<dbReference type="PANTHER" id="PTHR10829:SF23">
    <property type="entry name" value="CORTACTIN, ISOFORM A"/>
    <property type="match status" value="1"/>
</dbReference>
<dbReference type="GO" id="GO:0016477">
    <property type="term" value="P:cell migration"/>
    <property type="evidence" value="ECO:0007669"/>
    <property type="project" value="TreeGrafter"/>
</dbReference>
<evidence type="ECO:0000256" key="14">
    <source>
        <dbReference type="ARBA" id="ARBA00023128"/>
    </source>
</evidence>
<dbReference type="PROSITE" id="PS51163">
    <property type="entry name" value="YRDC"/>
    <property type="match status" value="1"/>
</dbReference>
<dbReference type="GO" id="GO:0030427">
    <property type="term" value="C:site of polarized growth"/>
    <property type="evidence" value="ECO:0007669"/>
    <property type="project" value="TreeGrafter"/>
</dbReference>
<dbReference type="GO" id="GO:0051015">
    <property type="term" value="F:actin filament binding"/>
    <property type="evidence" value="ECO:0007669"/>
    <property type="project" value="TreeGrafter"/>
</dbReference>
<dbReference type="WBParaSite" id="Minc3s00715g16457">
    <property type="protein sequence ID" value="Minc3s00715g16457"/>
    <property type="gene ID" value="Minc3s00715g16457"/>
</dbReference>
<proteinExistence type="inferred from homology"/>
<dbReference type="GO" id="GO:0030864">
    <property type="term" value="C:cortical actin cytoskeleton"/>
    <property type="evidence" value="ECO:0007669"/>
    <property type="project" value="TreeGrafter"/>
</dbReference>
<evidence type="ECO:0000256" key="20">
    <source>
        <dbReference type="SAM" id="MobiDB-lite"/>
    </source>
</evidence>
<keyword evidence="23" id="KW-1185">Reference proteome</keyword>
<evidence type="ECO:0000313" key="23">
    <source>
        <dbReference type="Proteomes" id="UP000887563"/>
    </source>
</evidence>
<evidence type="ECO:0000256" key="18">
    <source>
        <dbReference type="ARBA" id="ARBA00063146"/>
    </source>
</evidence>
<feature type="region of interest" description="Disordered" evidence="20">
    <location>
        <begin position="139"/>
        <end position="451"/>
    </location>
</feature>
<feature type="domain" description="SH3" evidence="21">
    <location>
        <begin position="550"/>
        <end position="609"/>
    </location>
</feature>
<dbReference type="GO" id="GO:0061710">
    <property type="term" value="F:L-threonylcarbamoyladenylate synthase"/>
    <property type="evidence" value="ECO:0007669"/>
    <property type="project" value="UniProtKB-EC"/>
</dbReference>
<feature type="region of interest" description="Disordered" evidence="20">
    <location>
        <begin position="1"/>
        <end position="26"/>
    </location>
</feature>
<dbReference type="FunFam" id="3.90.870.10:FF:000007">
    <property type="entry name" value="YrdC N6-threonylcarbamoyltransferase domain containing"/>
    <property type="match status" value="1"/>
</dbReference>
<evidence type="ECO:0000259" key="22">
    <source>
        <dbReference type="PROSITE" id="PS51163"/>
    </source>
</evidence>
<feature type="compositionally biased region" description="Low complexity" evidence="20">
    <location>
        <begin position="434"/>
        <end position="446"/>
    </location>
</feature>
<keyword evidence="15" id="KW-0472">Membrane</keyword>
<dbReference type="InterPro" id="IPR003134">
    <property type="entry name" value="Hs1_Cortactin"/>
</dbReference>
<dbReference type="InterPro" id="IPR006070">
    <property type="entry name" value="Sua5-like_dom"/>
</dbReference>
<evidence type="ECO:0000256" key="15">
    <source>
        <dbReference type="ARBA" id="ARBA00023136"/>
    </source>
</evidence>
<keyword evidence="13" id="KW-0809">Transit peptide</keyword>
<keyword evidence="14" id="KW-0496">Mitochondrion</keyword>
<evidence type="ECO:0000256" key="9">
    <source>
        <dbReference type="ARBA" id="ARBA00022490"/>
    </source>
</evidence>
<keyword evidence="8" id="KW-1003">Cell membrane</keyword>
<dbReference type="SUPFAM" id="SSF50044">
    <property type="entry name" value="SH3-domain"/>
    <property type="match status" value="1"/>
</dbReference>
<feature type="region of interest" description="Disordered" evidence="20">
    <location>
        <begin position="471"/>
        <end position="518"/>
    </location>
</feature>
<keyword evidence="12" id="KW-0677">Repeat</keyword>
<dbReference type="PROSITE" id="PS50002">
    <property type="entry name" value="SH3"/>
    <property type="match status" value="1"/>
</dbReference>
<evidence type="ECO:0000256" key="13">
    <source>
        <dbReference type="ARBA" id="ARBA00022946"/>
    </source>
</evidence>
<dbReference type="SMART" id="SM00326">
    <property type="entry name" value="SH3"/>
    <property type="match status" value="1"/>
</dbReference>
<dbReference type="GO" id="GO:0003725">
    <property type="term" value="F:double-stranded RNA binding"/>
    <property type="evidence" value="ECO:0007669"/>
    <property type="project" value="InterPro"/>
</dbReference>
<comment type="subcellular location">
    <subcellularLocation>
        <location evidence="2">Cell membrane</location>
        <topology evidence="2">Peripheral membrane protein</topology>
    </subcellularLocation>
    <subcellularLocation>
        <location evidence="3">Cytoplasm</location>
    </subcellularLocation>
    <subcellularLocation>
        <location evidence="1">Mitochondrion</location>
    </subcellularLocation>
</comment>
<comment type="similarity">
    <text evidence="4">Belongs to the SUA5 family.</text>
</comment>
<dbReference type="GO" id="GO:0030833">
    <property type="term" value="P:regulation of actin filament polymerization"/>
    <property type="evidence" value="ECO:0007669"/>
    <property type="project" value="TreeGrafter"/>
</dbReference>
<evidence type="ECO:0000256" key="5">
    <source>
        <dbReference type="ARBA" id="ARBA00012584"/>
    </source>
</evidence>
<dbReference type="InterPro" id="IPR017945">
    <property type="entry name" value="DHBP_synth_RibB-like_a/b_dom"/>
</dbReference>
<dbReference type="GO" id="GO:0005884">
    <property type="term" value="C:actin filament"/>
    <property type="evidence" value="ECO:0007669"/>
    <property type="project" value="TreeGrafter"/>
</dbReference>
<evidence type="ECO:0000256" key="3">
    <source>
        <dbReference type="ARBA" id="ARBA00004496"/>
    </source>
</evidence>
<reference evidence="24" key="1">
    <citation type="submission" date="2022-11" db="UniProtKB">
        <authorList>
            <consortium name="WormBaseParasite"/>
        </authorList>
    </citation>
    <scope>IDENTIFICATION</scope>
</reference>
<keyword evidence="11" id="KW-0808">Transferase</keyword>
<keyword evidence="10" id="KW-0597">Phosphoprotein</keyword>
<protein>
    <recommendedName>
        <fullName evidence="6">Threonylcarbamoyl-AMP synthase</fullName>
        <ecNumber evidence="5">2.7.7.87</ecNumber>
    </recommendedName>
</protein>
<dbReference type="Pfam" id="PF02218">
    <property type="entry name" value="HS1_rep"/>
    <property type="match status" value="6"/>
</dbReference>
<name>A0A914LPA6_MELIC</name>
<feature type="compositionally biased region" description="Basic and acidic residues" evidence="20">
    <location>
        <begin position="168"/>
        <end position="195"/>
    </location>
</feature>
<comment type="catalytic activity">
    <reaction evidence="16">
        <text>L-threonine + hydrogencarbonate + ATP = L-threonylcarbamoyladenylate + diphosphate + H2O</text>
        <dbReference type="Rhea" id="RHEA:36407"/>
        <dbReference type="ChEBI" id="CHEBI:15377"/>
        <dbReference type="ChEBI" id="CHEBI:17544"/>
        <dbReference type="ChEBI" id="CHEBI:30616"/>
        <dbReference type="ChEBI" id="CHEBI:33019"/>
        <dbReference type="ChEBI" id="CHEBI:57926"/>
        <dbReference type="ChEBI" id="CHEBI:73682"/>
        <dbReference type="EC" id="2.7.7.87"/>
    </reaction>
</comment>
<feature type="compositionally biased region" description="Basic and acidic residues" evidence="20">
    <location>
        <begin position="279"/>
        <end position="306"/>
    </location>
</feature>
<feature type="region of interest" description="Disordered" evidence="20">
    <location>
        <begin position="106"/>
        <end position="126"/>
    </location>
</feature>
<feature type="compositionally biased region" description="Basic and acidic residues" evidence="20">
    <location>
        <begin position="480"/>
        <end position="491"/>
    </location>
</feature>
<dbReference type="Pfam" id="PF01300">
    <property type="entry name" value="Sua5_yciO_yrdC"/>
    <property type="match status" value="1"/>
</dbReference>
<organism evidence="23 24">
    <name type="scientific">Meloidogyne incognita</name>
    <name type="common">Southern root-knot nematode worm</name>
    <name type="synonym">Oxyuris incognita</name>
    <dbReference type="NCBI Taxonomy" id="6306"/>
    <lineage>
        <taxon>Eukaryota</taxon>
        <taxon>Metazoa</taxon>
        <taxon>Ecdysozoa</taxon>
        <taxon>Nematoda</taxon>
        <taxon>Chromadorea</taxon>
        <taxon>Rhabditida</taxon>
        <taxon>Tylenchina</taxon>
        <taxon>Tylenchomorpha</taxon>
        <taxon>Tylenchoidea</taxon>
        <taxon>Meloidogynidae</taxon>
        <taxon>Meloidogyninae</taxon>
        <taxon>Meloidogyne</taxon>
        <taxon>Meloidogyne incognita group</taxon>
    </lineage>
</organism>
<dbReference type="InterPro" id="IPR001452">
    <property type="entry name" value="SH3_domain"/>
</dbReference>
<evidence type="ECO:0000256" key="7">
    <source>
        <dbReference type="ARBA" id="ARBA00022443"/>
    </source>
</evidence>
<evidence type="ECO:0000313" key="24">
    <source>
        <dbReference type="WBParaSite" id="Minc3s00715g16457"/>
    </source>
</evidence>
<feature type="region of interest" description="Disordered" evidence="20">
    <location>
        <begin position="71"/>
        <end position="91"/>
    </location>
</feature>
<feature type="compositionally biased region" description="Basic and acidic residues" evidence="20">
    <location>
        <begin position="106"/>
        <end position="120"/>
    </location>
</feature>
<dbReference type="InterPro" id="IPR036028">
    <property type="entry name" value="SH3-like_dom_sf"/>
</dbReference>
<evidence type="ECO:0000256" key="16">
    <source>
        <dbReference type="ARBA" id="ARBA00048366"/>
    </source>
</evidence>
<evidence type="ECO:0000256" key="10">
    <source>
        <dbReference type="ARBA" id="ARBA00022553"/>
    </source>
</evidence>
<feature type="compositionally biased region" description="Basic and acidic residues" evidence="20">
    <location>
        <begin position="139"/>
        <end position="158"/>
    </location>
</feature>
<dbReference type="Pfam" id="PF00018">
    <property type="entry name" value="SH3_1"/>
    <property type="match status" value="1"/>
</dbReference>
<dbReference type="SUPFAM" id="SSF55821">
    <property type="entry name" value="YrdC/RibB"/>
    <property type="match status" value="1"/>
</dbReference>
<feature type="compositionally biased region" description="Basic and acidic residues" evidence="20">
    <location>
        <begin position="204"/>
        <end position="222"/>
    </location>
</feature>
<evidence type="ECO:0000256" key="11">
    <source>
        <dbReference type="ARBA" id="ARBA00022679"/>
    </source>
</evidence>
<evidence type="ECO:0000256" key="1">
    <source>
        <dbReference type="ARBA" id="ARBA00004173"/>
    </source>
</evidence>
<evidence type="ECO:0000256" key="19">
    <source>
        <dbReference type="PROSITE-ProRule" id="PRU00192"/>
    </source>
</evidence>
<keyword evidence="9" id="KW-0963">Cytoplasm</keyword>
<dbReference type="GO" id="GO:0005739">
    <property type="term" value="C:mitochondrion"/>
    <property type="evidence" value="ECO:0007669"/>
    <property type="project" value="UniProtKB-SubCell"/>
</dbReference>
<dbReference type="AlphaFoldDB" id="A0A914LPA6"/>
<accession>A0A914LPA6</accession>
<feature type="compositionally biased region" description="Basic and acidic residues" evidence="20">
    <location>
        <begin position="242"/>
        <end position="269"/>
    </location>
</feature>
<dbReference type="Proteomes" id="UP000887563">
    <property type="component" value="Unplaced"/>
</dbReference>
<evidence type="ECO:0000256" key="4">
    <source>
        <dbReference type="ARBA" id="ARBA00007663"/>
    </source>
</evidence>
<evidence type="ECO:0000256" key="17">
    <source>
        <dbReference type="ARBA" id="ARBA00058524"/>
    </source>
</evidence>